<dbReference type="InterPro" id="IPR020843">
    <property type="entry name" value="ER"/>
</dbReference>
<dbReference type="Gene3D" id="3.90.180.10">
    <property type="entry name" value="Medium-chain alcohol dehydrogenases, catalytic domain"/>
    <property type="match status" value="1"/>
</dbReference>
<dbReference type="SUPFAM" id="SSF50129">
    <property type="entry name" value="GroES-like"/>
    <property type="match status" value="1"/>
</dbReference>
<dbReference type="CDD" id="cd08236">
    <property type="entry name" value="sugar_DH"/>
    <property type="match status" value="1"/>
</dbReference>
<sequence>MTETMTAAVMHSVGDIRIEQVPRPVAGPGEALLKVAACGVCGSDLARMFLKGPHRLPLICGHEFSAWVESVGEGVTSVAPGDLVTVPPMIPCFRCPPCVEGQYSLCEDYDYYGSRRDGAYAQYVTGPADLLLKVPEGLDPRAAAMVDPCAIALHAIWRTTLRPGHRVAVMGGGGPIGLFAVQWARIMGADEVVAVDVSAQKKELALEAGADSAVSTGPELEAIVGRGFDCVVETSGVPAVEDIAVGITARHGSAVFIGIPNAPVTLSRGTWDRMMRLEIDVRGSWNSFSAPFPGAEWTTSLHHMAVGDLKWQFMITHEEPVEKVPELIGQMCERAVFSSKVLFLPNGEL</sequence>
<dbReference type="InterPro" id="IPR050129">
    <property type="entry name" value="Zn_alcohol_dh"/>
</dbReference>
<dbReference type="EMBL" id="JBHTEF010000001">
    <property type="protein sequence ID" value="MFC7580053.1"/>
    <property type="molecule type" value="Genomic_DNA"/>
</dbReference>
<keyword evidence="4" id="KW-0560">Oxidoreductase</keyword>
<evidence type="ECO:0000313" key="7">
    <source>
        <dbReference type="Proteomes" id="UP001596527"/>
    </source>
</evidence>
<gene>
    <name evidence="6" type="ORF">ACFQWG_02265</name>
</gene>
<evidence type="ECO:0000256" key="2">
    <source>
        <dbReference type="ARBA" id="ARBA00022723"/>
    </source>
</evidence>
<dbReference type="RefSeq" id="WP_380971730.1">
    <property type="nucleotide sequence ID" value="NZ_JBHTEF010000001.1"/>
</dbReference>
<reference evidence="7" key="1">
    <citation type="journal article" date="2019" name="Int. J. Syst. Evol. Microbiol.">
        <title>The Global Catalogue of Microorganisms (GCM) 10K type strain sequencing project: providing services to taxonomists for standard genome sequencing and annotation.</title>
        <authorList>
            <consortium name="The Broad Institute Genomics Platform"/>
            <consortium name="The Broad Institute Genome Sequencing Center for Infectious Disease"/>
            <person name="Wu L."/>
            <person name="Ma J."/>
        </authorList>
    </citation>
    <scope>NUCLEOTIDE SEQUENCE [LARGE SCALE GENOMIC DNA]</scope>
    <source>
        <strain evidence="7">CCUG 56698</strain>
    </source>
</reference>
<evidence type="ECO:0000256" key="4">
    <source>
        <dbReference type="ARBA" id="ARBA00023002"/>
    </source>
</evidence>
<protein>
    <submittedName>
        <fullName evidence="6">Galactitol-1-phosphate 5-dehydrogenase</fullName>
    </submittedName>
</protein>
<dbReference type="InterPro" id="IPR011032">
    <property type="entry name" value="GroES-like_sf"/>
</dbReference>
<dbReference type="Pfam" id="PF08240">
    <property type="entry name" value="ADH_N"/>
    <property type="match status" value="1"/>
</dbReference>
<dbReference type="InterPro" id="IPR013149">
    <property type="entry name" value="ADH-like_C"/>
</dbReference>
<dbReference type="SMART" id="SM00829">
    <property type="entry name" value="PKS_ER"/>
    <property type="match status" value="1"/>
</dbReference>
<name>A0ABW2SK83_9ACTO</name>
<dbReference type="Proteomes" id="UP001596527">
    <property type="component" value="Unassembled WGS sequence"/>
</dbReference>
<keyword evidence="7" id="KW-1185">Reference proteome</keyword>
<evidence type="ECO:0000259" key="5">
    <source>
        <dbReference type="SMART" id="SM00829"/>
    </source>
</evidence>
<dbReference type="PANTHER" id="PTHR43401:SF2">
    <property type="entry name" value="L-THREONINE 3-DEHYDROGENASE"/>
    <property type="match status" value="1"/>
</dbReference>
<keyword evidence="3" id="KW-0862">Zinc</keyword>
<comment type="caution">
    <text evidence="6">The sequence shown here is derived from an EMBL/GenBank/DDBJ whole genome shotgun (WGS) entry which is preliminary data.</text>
</comment>
<accession>A0ABW2SK83</accession>
<evidence type="ECO:0000256" key="1">
    <source>
        <dbReference type="ARBA" id="ARBA00001947"/>
    </source>
</evidence>
<dbReference type="Pfam" id="PF00107">
    <property type="entry name" value="ADH_zinc_N"/>
    <property type="match status" value="1"/>
</dbReference>
<keyword evidence="2" id="KW-0479">Metal-binding</keyword>
<dbReference type="InterPro" id="IPR036291">
    <property type="entry name" value="NAD(P)-bd_dom_sf"/>
</dbReference>
<dbReference type="SUPFAM" id="SSF51735">
    <property type="entry name" value="NAD(P)-binding Rossmann-fold domains"/>
    <property type="match status" value="1"/>
</dbReference>
<dbReference type="PANTHER" id="PTHR43401">
    <property type="entry name" value="L-THREONINE 3-DEHYDROGENASE"/>
    <property type="match status" value="1"/>
</dbReference>
<evidence type="ECO:0000256" key="3">
    <source>
        <dbReference type="ARBA" id="ARBA00022833"/>
    </source>
</evidence>
<proteinExistence type="predicted"/>
<feature type="domain" description="Enoyl reductase (ER)" evidence="5">
    <location>
        <begin position="11"/>
        <end position="343"/>
    </location>
</feature>
<dbReference type="Gene3D" id="3.40.50.720">
    <property type="entry name" value="NAD(P)-binding Rossmann-like Domain"/>
    <property type="match status" value="1"/>
</dbReference>
<organism evidence="6 7">
    <name type="scientific">Schaalia naturae</name>
    <dbReference type="NCBI Taxonomy" id="635203"/>
    <lineage>
        <taxon>Bacteria</taxon>
        <taxon>Bacillati</taxon>
        <taxon>Actinomycetota</taxon>
        <taxon>Actinomycetes</taxon>
        <taxon>Actinomycetales</taxon>
        <taxon>Actinomycetaceae</taxon>
        <taxon>Schaalia</taxon>
    </lineage>
</organism>
<dbReference type="InterPro" id="IPR013154">
    <property type="entry name" value="ADH-like_N"/>
</dbReference>
<evidence type="ECO:0000313" key="6">
    <source>
        <dbReference type="EMBL" id="MFC7580053.1"/>
    </source>
</evidence>
<comment type="cofactor">
    <cofactor evidence="1">
        <name>Zn(2+)</name>
        <dbReference type="ChEBI" id="CHEBI:29105"/>
    </cofactor>
</comment>